<evidence type="ECO:0000313" key="2">
    <source>
        <dbReference type="EMBL" id="CED94128.1"/>
    </source>
</evidence>
<evidence type="ECO:0000259" key="1">
    <source>
        <dbReference type="Pfam" id="PF07872"/>
    </source>
</evidence>
<accession>A0A1V1I1N5</accession>
<name>A0A1V1I1N5_9FIRM</name>
<sequence>MAITEAKNPSSLRIKLDLGMVDGKTKTKSKTFSNLKHDAAAQDIYDVAESLMALQEYTVLETAKIDNTTLL</sequence>
<feature type="domain" description="DUF1659" evidence="1">
    <location>
        <begin position="2"/>
        <end position="70"/>
    </location>
</feature>
<dbReference type="GeneID" id="82205554"/>
<dbReference type="Pfam" id="PF07872">
    <property type="entry name" value="DUF1659"/>
    <property type="match status" value="1"/>
</dbReference>
<gene>
    <name evidence="2" type="ORF">CRIB_1521</name>
</gene>
<dbReference type="Proteomes" id="UP000245622">
    <property type="component" value="Chromosome 1"/>
</dbReference>
<dbReference type="AlphaFoldDB" id="A0A1V1I1N5"/>
<organism evidence="2 3">
    <name type="scientific">Romboutsia ilealis</name>
    <dbReference type="NCBI Taxonomy" id="1115758"/>
    <lineage>
        <taxon>Bacteria</taxon>
        <taxon>Bacillati</taxon>
        <taxon>Bacillota</taxon>
        <taxon>Clostridia</taxon>
        <taxon>Peptostreptococcales</taxon>
        <taxon>Peptostreptococcaceae</taxon>
        <taxon>Romboutsia</taxon>
    </lineage>
</organism>
<proteinExistence type="predicted"/>
<evidence type="ECO:0000313" key="3">
    <source>
        <dbReference type="Proteomes" id="UP000245622"/>
    </source>
</evidence>
<keyword evidence="3" id="KW-1185">Reference proteome</keyword>
<dbReference type="EMBL" id="LN555523">
    <property type="protein sequence ID" value="CED94128.1"/>
    <property type="molecule type" value="Genomic_DNA"/>
</dbReference>
<dbReference type="InterPro" id="IPR012454">
    <property type="entry name" value="DUF1659"/>
</dbReference>
<dbReference type="KEGG" id="ril:CRIB_1521"/>
<dbReference type="RefSeq" id="WP_180701671.1">
    <property type="nucleotide sequence ID" value="NZ_CAOJQT010000054.1"/>
</dbReference>
<reference evidence="2 3" key="1">
    <citation type="submission" date="2014-04" db="EMBL/GenBank/DDBJ databases">
        <authorList>
            <person name="Hornung B.V."/>
        </authorList>
    </citation>
    <scope>NUCLEOTIDE SEQUENCE [LARGE SCALE GENOMIC DNA]</scope>
    <source>
        <strain evidence="2 3">CRIB</strain>
    </source>
</reference>
<protein>
    <recommendedName>
        <fullName evidence="1">DUF1659 domain-containing protein</fullName>
    </recommendedName>
</protein>